<reference evidence="6 7" key="1">
    <citation type="submission" date="2023-07" db="EMBL/GenBank/DDBJ databases">
        <title>A novel proteolytic Acinetobacter species.</title>
        <authorList>
            <person name="Nemec A."/>
            <person name="Radolfova-Krizova L."/>
        </authorList>
    </citation>
    <scope>NUCLEOTIDE SEQUENCE [LARGE SCALE GENOMIC DNA]</scope>
    <source>
        <strain evidence="6 7">NIPH 1865</strain>
    </source>
</reference>
<comment type="caution">
    <text evidence="6">The sequence shown here is derived from an EMBL/GenBank/DDBJ whole genome shotgun (WGS) entry which is preliminary data.</text>
</comment>
<dbReference type="SUPFAM" id="SSF51215">
    <property type="entry name" value="Regulatory protein AraC"/>
    <property type="match status" value="1"/>
</dbReference>
<keyword evidence="7" id="KW-1185">Reference proteome</keyword>
<dbReference type="InterPro" id="IPR018060">
    <property type="entry name" value="HTH_AraC"/>
</dbReference>
<dbReference type="PRINTS" id="PR00032">
    <property type="entry name" value="HTHARAC"/>
</dbReference>
<dbReference type="Pfam" id="PF02311">
    <property type="entry name" value="AraC_binding"/>
    <property type="match status" value="1"/>
</dbReference>
<sequence>MKNSARIHCFEDLDGLELLIADFSDHEFERHWHDTWSVGVVLRGANNNSAQRKMEGIVQCGEVSIIAPGEVHAGTVVGEQGCRYFMFYPKVESVFNTAESMEMHLPPNIVAGLKQTVFAKKLCEAATVLTNIDADKFERDVVWSNCMAEFIHVFSSIGMKNITSKKSSASSHLIRAKEYIHDYQLEGISLDRLAQAADMSKFHLCRQFTAKFGLSPSRYQRQLKLQQVKRMLSAGRDIAEIAVSCGFSDQSHLGRAFKSTYGTTPRNYRNFSR</sequence>
<dbReference type="SMART" id="SM00342">
    <property type="entry name" value="HTH_ARAC"/>
    <property type="match status" value="1"/>
</dbReference>
<dbReference type="InterPro" id="IPR050204">
    <property type="entry name" value="AraC_XylS_family_regulators"/>
</dbReference>
<keyword evidence="3" id="KW-0010">Activator</keyword>
<dbReference type="InterPro" id="IPR018062">
    <property type="entry name" value="HTH_AraC-typ_CS"/>
</dbReference>
<keyword evidence="4" id="KW-0804">Transcription</keyword>
<evidence type="ECO:0000256" key="3">
    <source>
        <dbReference type="ARBA" id="ARBA00023159"/>
    </source>
</evidence>
<dbReference type="SUPFAM" id="SSF46689">
    <property type="entry name" value="Homeodomain-like"/>
    <property type="match status" value="2"/>
</dbReference>
<dbReference type="InterPro" id="IPR037923">
    <property type="entry name" value="HTH-like"/>
</dbReference>
<evidence type="ECO:0000259" key="5">
    <source>
        <dbReference type="PROSITE" id="PS01124"/>
    </source>
</evidence>
<dbReference type="Gene3D" id="1.10.10.60">
    <property type="entry name" value="Homeodomain-like"/>
    <property type="match status" value="2"/>
</dbReference>
<evidence type="ECO:0000313" key="6">
    <source>
        <dbReference type="EMBL" id="MDO3658171.1"/>
    </source>
</evidence>
<proteinExistence type="predicted"/>
<dbReference type="Proteomes" id="UP001168902">
    <property type="component" value="Unassembled WGS sequence"/>
</dbReference>
<protein>
    <submittedName>
        <fullName evidence="6">AraC family transcriptional regulator</fullName>
    </submittedName>
</protein>
<dbReference type="PANTHER" id="PTHR46796">
    <property type="entry name" value="HTH-TYPE TRANSCRIPTIONAL ACTIVATOR RHAS-RELATED"/>
    <property type="match status" value="1"/>
</dbReference>
<dbReference type="Pfam" id="PF12833">
    <property type="entry name" value="HTH_18"/>
    <property type="match status" value="1"/>
</dbReference>
<feature type="domain" description="HTH araC/xylS-type" evidence="5">
    <location>
        <begin position="174"/>
        <end position="271"/>
    </location>
</feature>
<dbReference type="PROSITE" id="PS00041">
    <property type="entry name" value="HTH_ARAC_FAMILY_1"/>
    <property type="match status" value="1"/>
</dbReference>
<dbReference type="PANTHER" id="PTHR46796:SF2">
    <property type="entry name" value="TRANSCRIPTIONAL REGULATORY PROTEIN"/>
    <property type="match status" value="1"/>
</dbReference>
<dbReference type="RefSeq" id="WP_302897574.1">
    <property type="nucleotide sequence ID" value="NZ_JAUMJH010000033.1"/>
</dbReference>
<evidence type="ECO:0000313" key="7">
    <source>
        <dbReference type="Proteomes" id="UP001168902"/>
    </source>
</evidence>
<keyword evidence="1" id="KW-0805">Transcription regulation</keyword>
<dbReference type="EMBL" id="JAUMJH010000033">
    <property type="protein sequence ID" value="MDO3658171.1"/>
    <property type="molecule type" value="Genomic_DNA"/>
</dbReference>
<dbReference type="PROSITE" id="PS01124">
    <property type="entry name" value="HTH_ARAC_FAMILY_2"/>
    <property type="match status" value="1"/>
</dbReference>
<dbReference type="InterPro" id="IPR009057">
    <property type="entry name" value="Homeodomain-like_sf"/>
</dbReference>
<evidence type="ECO:0000256" key="4">
    <source>
        <dbReference type="ARBA" id="ARBA00023163"/>
    </source>
</evidence>
<gene>
    <name evidence="6" type="ORF">Q3V53_13380</name>
</gene>
<organism evidence="6 7">
    <name type="scientific">Acinetobacter genomosp. 15BJ</name>
    <dbReference type="NCBI Taxonomy" id="106651"/>
    <lineage>
        <taxon>Bacteria</taxon>
        <taxon>Pseudomonadati</taxon>
        <taxon>Pseudomonadota</taxon>
        <taxon>Gammaproteobacteria</taxon>
        <taxon>Moraxellales</taxon>
        <taxon>Moraxellaceae</taxon>
        <taxon>Acinetobacter</taxon>
    </lineage>
</organism>
<name>A0ABT8V1U0_9GAMM</name>
<keyword evidence="2" id="KW-0238">DNA-binding</keyword>
<dbReference type="InterPro" id="IPR020449">
    <property type="entry name" value="Tscrpt_reg_AraC-type_HTH"/>
</dbReference>
<evidence type="ECO:0000256" key="2">
    <source>
        <dbReference type="ARBA" id="ARBA00023125"/>
    </source>
</evidence>
<evidence type="ECO:0000256" key="1">
    <source>
        <dbReference type="ARBA" id="ARBA00023015"/>
    </source>
</evidence>
<dbReference type="InterPro" id="IPR003313">
    <property type="entry name" value="AraC-bd"/>
</dbReference>
<accession>A0ABT8V1U0</accession>